<dbReference type="RefSeq" id="WP_375524595.1">
    <property type="nucleotide sequence ID" value="NZ_JBHILM010000006.1"/>
</dbReference>
<sequence length="192" mass="21646">MLLFSFVLYVFVTSFTPGPNNIISMSNASRFGLKATFRFIFGVTVGFFLLMLLCSYFNLVLYQLIPKIKLALSILGSLYMLYLAYKTAMPSGKKSANYDQSSTFMTGLILQFINPKGILYGITVVSAFIIPFYQSGWVLTLFSLLLALVGFMSTLSWALFGALFQKFLSRHERIFNLCMGLLLVYCAFSVYL</sequence>
<dbReference type="EMBL" id="JBHILM010000006">
    <property type="protein sequence ID" value="MFB5680801.1"/>
    <property type="molecule type" value="Genomic_DNA"/>
</dbReference>
<dbReference type="Pfam" id="PF01810">
    <property type="entry name" value="LysE"/>
    <property type="match status" value="1"/>
</dbReference>
<dbReference type="Proteomes" id="UP001580407">
    <property type="component" value="Unassembled WGS sequence"/>
</dbReference>
<evidence type="ECO:0000256" key="3">
    <source>
        <dbReference type="ARBA" id="ARBA00022692"/>
    </source>
</evidence>
<gene>
    <name evidence="7" type="ORF">ACE3NQ_07755</name>
</gene>
<keyword evidence="8" id="KW-1185">Reference proteome</keyword>
<keyword evidence="4 6" id="KW-1133">Transmembrane helix</keyword>
<dbReference type="InterPro" id="IPR001123">
    <property type="entry name" value="LeuE-type"/>
</dbReference>
<evidence type="ECO:0000256" key="6">
    <source>
        <dbReference type="SAM" id="Phobius"/>
    </source>
</evidence>
<organism evidence="7 8">
    <name type="scientific">Paenibacillus terreus</name>
    <dbReference type="NCBI Taxonomy" id="1387834"/>
    <lineage>
        <taxon>Bacteria</taxon>
        <taxon>Bacillati</taxon>
        <taxon>Bacillota</taxon>
        <taxon>Bacilli</taxon>
        <taxon>Bacillales</taxon>
        <taxon>Paenibacillaceae</taxon>
        <taxon>Paenibacillus</taxon>
    </lineage>
</organism>
<accession>A0ABV5B8A4</accession>
<protein>
    <submittedName>
        <fullName evidence="7">LysE family transporter</fullName>
    </submittedName>
</protein>
<keyword evidence="5 6" id="KW-0472">Membrane</keyword>
<comment type="caution">
    <text evidence="7">The sequence shown here is derived from an EMBL/GenBank/DDBJ whole genome shotgun (WGS) entry which is preliminary data.</text>
</comment>
<feature type="transmembrane region" description="Helical" evidence="6">
    <location>
        <begin position="35"/>
        <end position="62"/>
    </location>
</feature>
<feature type="transmembrane region" description="Helical" evidence="6">
    <location>
        <begin position="68"/>
        <end position="85"/>
    </location>
</feature>
<dbReference type="PANTHER" id="PTHR30086">
    <property type="entry name" value="ARGININE EXPORTER PROTEIN ARGO"/>
    <property type="match status" value="1"/>
</dbReference>
<dbReference type="PANTHER" id="PTHR30086:SF20">
    <property type="entry name" value="ARGININE EXPORTER PROTEIN ARGO-RELATED"/>
    <property type="match status" value="1"/>
</dbReference>
<evidence type="ECO:0000313" key="7">
    <source>
        <dbReference type="EMBL" id="MFB5680801.1"/>
    </source>
</evidence>
<evidence type="ECO:0000256" key="5">
    <source>
        <dbReference type="ARBA" id="ARBA00023136"/>
    </source>
</evidence>
<evidence type="ECO:0000256" key="2">
    <source>
        <dbReference type="ARBA" id="ARBA00022475"/>
    </source>
</evidence>
<proteinExistence type="predicted"/>
<reference evidence="7 8" key="1">
    <citation type="submission" date="2024-09" db="EMBL/GenBank/DDBJ databases">
        <authorList>
            <person name="Ruan L."/>
        </authorList>
    </citation>
    <scope>NUCLEOTIDE SEQUENCE [LARGE SCALE GENOMIC DNA]</scope>
    <source>
        <strain evidence="7 8">D33</strain>
    </source>
</reference>
<feature type="transmembrane region" description="Helical" evidence="6">
    <location>
        <begin position="139"/>
        <end position="162"/>
    </location>
</feature>
<evidence type="ECO:0000256" key="1">
    <source>
        <dbReference type="ARBA" id="ARBA00004651"/>
    </source>
</evidence>
<evidence type="ECO:0000256" key="4">
    <source>
        <dbReference type="ARBA" id="ARBA00022989"/>
    </source>
</evidence>
<feature type="transmembrane region" description="Helical" evidence="6">
    <location>
        <begin position="6"/>
        <end position="23"/>
    </location>
</feature>
<comment type="subcellular location">
    <subcellularLocation>
        <location evidence="1">Cell membrane</location>
        <topology evidence="1">Multi-pass membrane protein</topology>
    </subcellularLocation>
</comment>
<feature type="transmembrane region" description="Helical" evidence="6">
    <location>
        <begin position="117"/>
        <end position="133"/>
    </location>
</feature>
<keyword evidence="3 6" id="KW-0812">Transmembrane</keyword>
<evidence type="ECO:0000313" key="8">
    <source>
        <dbReference type="Proteomes" id="UP001580407"/>
    </source>
</evidence>
<feature type="transmembrane region" description="Helical" evidence="6">
    <location>
        <begin position="174"/>
        <end position="191"/>
    </location>
</feature>
<keyword evidence="2" id="KW-1003">Cell membrane</keyword>
<name>A0ABV5B8A4_9BACL</name>